<dbReference type="SUPFAM" id="SSF56300">
    <property type="entry name" value="Metallo-dependent phosphatases"/>
    <property type="match status" value="1"/>
</dbReference>
<dbReference type="GO" id="GO:0016787">
    <property type="term" value="F:hydrolase activity"/>
    <property type="evidence" value="ECO:0007669"/>
    <property type="project" value="UniProtKB-KW"/>
</dbReference>
<keyword evidence="2" id="KW-0732">Signal</keyword>
<dbReference type="VEuPathDB" id="FungiDB:AAP_04187"/>
<comment type="similarity">
    <text evidence="1 3">Belongs to the 5'-nucleotidase family.</text>
</comment>
<gene>
    <name evidence="7" type="ORF">AAP_04187</name>
</gene>
<accession>A0A167XAG9</accession>
<dbReference type="InterPro" id="IPR029052">
    <property type="entry name" value="Metallo-depent_PP-like"/>
</dbReference>
<dbReference type="InterPro" id="IPR004843">
    <property type="entry name" value="Calcineurin-like_PHP"/>
</dbReference>
<evidence type="ECO:0000259" key="6">
    <source>
        <dbReference type="Pfam" id="PF02872"/>
    </source>
</evidence>
<evidence type="ECO:0000256" key="2">
    <source>
        <dbReference type="ARBA" id="ARBA00022729"/>
    </source>
</evidence>
<dbReference type="EMBL" id="AZGZ01000019">
    <property type="protein sequence ID" value="KZZ89836.1"/>
    <property type="molecule type" value="Genomic_DNA"/>
</dbReference>
<comment type="caution">
    <text evidence="7">The sequence shown here is derived from an EMBL/GenBank/DDBJ whole genome shotgun (WGS) entry which is preliminary data.</text>
</comment>
<evidence type="ECO:0000256" key="1">
    <source>
        <dbReference type="ARBA" id="ARBA00006654"/>
    </source>
</evidence>
<dbReference type="Gene3D" id="3.60.21.10">
    <property type="match status" value="1"/>
</dbReference>
<feature type="domain" description="5'-Nucleotidase C-terminal" evidence="6">
    <location>
        <begin position="309"/>
        <end position="460"/>
    </location>
</feature>
<dbReference type="GO" id="GO:0000166">
    <property type="term" value="F:nucleotide binding"/>
    <property type="evidence" value="ECO:0007669"/>
    <property type="project" value="UniProtKB-KW"/>
</dbReference>
<dbReference type="AlphaFoldDB" id="A0A167XAG9"/>
<evidence type="ECO:0000256" key="4">
    <source>
        <dbReference type="SAM" id="MobiDB-lite"/>
    </source>
</evidence>
<evidence type="ECO:0000256" key="3">
    <source>
        <dbReference type="RuleBase" id="RU362119"/>
    </source>
</evidence>
<sequence>MSSTTVETQTITFDSGRIGPPDARFIHYNDVYHVEPRSAEPVGGVARFQTLVDYYRSDAQFEEQPGLLTFFSGDVFNPSIESSVTKGRHMVPFINLIGTDVACLGNHDIDFGIAQFNHLRKQCKFPWLLANVLDHDLGDDVPMAGLDKTCMLTASNGLKIGVIGLIEREWFNVLPPNIEFLDVVETAEKLVPQLREQGADMIVAITHQREPNDNRLAKETTPGLIDIILGGHDHFYSHDVINKTHVLRSGTDFCQLSYLEAWRKDNAEDGWDFTIIRRDIVRSIPEQEEAKALVKELGDSMRSKLEKPIGYTAVPLDARFSTVRQAESNYGNFVTDVMRDYYNGDCCMIASGTVRGDQIYAPGTLRVKDVLNCFPFEDGTIVLNVTGKAIRTALENGVGNLPALEGRFPQVSNIKFSFDLRLPPGQRIVEAKIGGEDIDDDRIYRLVTRGYMGRGKDGFDSLLVKSEGGEAEEIVSEEEGLLISTILRQYFLSAKIIGAWDKLTTSMSTKWKSISENLHNKGHIRAPRPHLQRGPPSKRRKKHFRYESRSKIELPQHMDSESEADDDRDHAVVSGNYVTHNAKDLVDAHLREMLARKYIKRWVKKAGIDQNKVALADELDEEELPTWTVPISPKVEGRITQLG</sequence>
<protein>
    <submittedName>
        <fullName evidence="7">2'3'-cyclic-nucleotide 2'-phosphodiesterase</fullName>
    </submittedName>
</protein>
<organism evidence="7 8">
    <name type="scientific">Ascosphaera apis ARSEF 7405</name>
    <dbReference type="NCBI Taxonomy" id="392613"/>
    <lineage>
        <taxon>Eukaryota</taxon>
        <taxon>Fungi</taxon>
        <taxon>Dikarya</taxon>
        <taxon>Ascomycota</taxon>
        <taxon>Pezizomycotina</taxon>
        <taxon>Eurotiomycetes</taxon>
        <taxon>Eurotiomycetidae</taxon>
        <taxon>Onygenales</taxon>
        <taxon>Ascosphaeraceae</taxon>
        <taxon>Ascosphaera</taxon>
    </lineage>
</organism>
<evidence type="ECO:0000313" key="7">
    <source>
        <dbReference type="EMBL" id="KZZ89836.1"/>
    </source>
</evidence>
<evidence type="ECO:0000313" key="8">
    <source>
        <dbReference type="Proteomes" id="UP000242877"/>
    </source>
</evidence>
<keyword evidence="3" id="KW-0547">Nucleotide-binding</keyword>
<dbReference type="Proteomes" id="UP000242877">
    <property type="component" value="Unassembled WGS sequence"/>
</dbReference>
<dbReference type="SUPFAM" id="SSF55816">
    <property type="entry name" value="5'-nucleotidase (syn. UDP-sugar hydrolase), C-terminal domain"/>
    <property type="match status" value="1"/>
</dbReference>
<name>A0A167XAG9_9EURO</name>
<dbReference type="OrthoDB" id="10252235at2759"/>
<reference evidence="7 8" key="1">
    <citation type="journal article" date="2016" name="Genome Biol. Evol.">
        <title>Divergent and convergent evolution of fungal pathogenicity.</title>
        <authorList>
            <person name="Shang Y."/>
            <person name="Xiao G."/>
            <person name="Zheng P."/>
            <person name="Cen K."/>
            <person name="Zhan S."/>
            <person name="Wang C."/>
        </authorList>
    </citation>
    <scope>NUCLEOTIDE SEQUENCE [LARGE SCALE GENOMIC DNA]</scope>
    <source>
        <strain evidence="7 8">ARSEF 7405</strain>
    </source>
</reference>
<dbReference type="PRINTS" id="PR01607">
    <property type="entry name" value="APYRASEFAMLY"/>
</dbReference>
<dbReference type="PANTHER" id="PTHR11575">
    <property type="entry name" value="5'-NUCLEOTIDASE-RELATED"/>
    <property type="match status" value="1"/>
</dbReference>
<dbReference type="InterPro" id="IPR006179">
    <property type="entry name" value="5_nucleotidase/apyrase"/>
</dbReference>
<dbReference type="Pfam" id="PF00149">
    <property type="entry name" value="Metallophos"/>
    <property type="match status" value="1"/>
</dbReference>
<feature type="compositionally biased region" description="Basic residues" evidence="4">
    <location>
        <begin position="520"/>
        <end position="544"/>
    </location>
</feature>
<dbReference type="PANTHER" id="PTHR11575:SF48">
    <property type="entry name" value="5'-NUCLEOTIDASE"/>
    <property type="match status" value="1"/>
</dbReference>
<feature type="domain" description="Calcineurin-like phosphoesterase" evidence="5">
    <location>
        <begin position="24"/>
        <end position="235"/>
    </location>
</feature>
<dbReference type="GO" id="GO:0009166">
    <property type="term" value="P:nucleotide catabolic process"/>
    <property type="evidence" value="ECO:0007669"/>
    <property type="project" value="InterPro"/>
</dbReference>
<keyword evidence="8" id="KW-1185">Reference proteome</keyword>
<dbReference type="InterPro" id="IPR008334">
    <property type="entry name" value="5'-Nucleotdase_C"/>
</dbReference>
<dbReference type="Pfam" id="PF02872">
    <property type="entry name" value="5_nucleotid_C"/>
    <property type="match status" value="1"/>
</dbReference>
<keyword evidence="3" id="KW-0378">Hydrolase</keyword>
<proteinExistence type="inferred from homology"/>
<feature type="region of interest" description="Disordered" evidence="4">
    <location>
        <begin position="518"/>
        <end position="544"/>
    </location>
</feature>
<evidence type="ECO:0000259" key="5">
    <source>
        <dbReference type="Pfam" id="PF00149"/>
    </source>
</evidence>
<dbReference type="Gene3D" id="3.90.780.10">
    <property type="entry name" value="5'-Nucleotidase, C-terminal domain"/>
    <property type="match status" value="1"/>
</dbReference>
<dbReference type="InterPro" id="IPR036907">
    <property type="entry name" value="5'-Nucleotdase_C_sf"/>
</dbReference>